<dbReference type="EMBL" id="CP143423">
    <property type="protein sequence ID" value="WVX47810.1"/>
    <property type="molecule type" value="Genomic_DNA"/>
</dbReference>
<dbReference type="EC" id="3.5.1.44" evidence="3"/>
<evidence type="ECO:0000256" key="1">
    <source>
        <dbReference type="PROSITE-ProRule" id="PRU00169"/>
    </source>
</evidence>
<accession>A0ABZ2BP81</accession>
<proteinExistence type="predicted"/>
<organism evidence="3 4">
    <name type="scientific">Roseobacter fucihabitans</name>
    <dbReference type="NCBI Taxonomy" id="1537242"/>
    <lineage>
        <taxon>Bacteria</taxon>
        <taxon>Pseudomonadati</taxon>
        <taxon>Pseudomonadota</taxon>
        <taxon>Alphaproteobacteria</taxon>
        <taxon>Rhodobacterales</taxon>
        <taxon>Roseobacteraceae</taxon>
        <taxon>Roseobacter</taxon>
    </lineage>
</organism>
<dbReference type="PANTHER" id="PTHR44520:SF2">
    <property type="entry name" value="RESPONSE REGULATOR RCP1"/>
    <property type="match status" value="1"/>
</dbReference>
<dbReference type="SUPFAM" id="SSF52172">
    <property type="entry name" value="CheY-like"/>
    <property type="match status" value="1"/>
</dbReference>
<dbReference type="Pfam" id="PF00072">
    <property type="entry name" value="Response_reg"/>
    <property type="match status" value="1"/>
</dbReference>
<dbReference type="Proteomes" id="UP001318682">
    <property type="component" value="Chromosome"/>
</dbReference>
<sequence>MARRLRSVLLVDDDKVTNLMHMRLIRRSGLIDHVDVVTDGLAALEYLKEKRINGLPTPEMILLDINMPRMDGFEFLEDYASLSVKFRPVKPMIIMLSTSVLRADQDRAEADPNVYRFISKPIGADDIAGFVNQYQRFAAH</sequence>
<dbReference type="InterPro" id="IPR052893">
    <property type="entry name" value="TCS_response_regulator"/>
</dbReference>
<dbReference type="PROSITE" id="PS50110">
    <property type="entry name" value="RESPONSE_REGULATORY"/>
    <property type="match status" value="1"/>
</dbReference>
<keyword evidence="4" id="KW-1185">Reference proteome</keyword>
<gene>
    <name evidence="3" type="primary">cheB_1</name>
    <name evidence="3" type="ORF">ROLI_008810</name>
</gene>
<dbReference type="GO" id="GO:0050568">
    <property type="term" value="F:protein-glutamine glutaminase activity"/>
    <property type="evidence" value="ECO:0007669"/>
    <property type="project" value="UniProtKB-EC"/>
</dbReference>
<feature type="modified residue" description="4-aspartylphosphate" evidence="1">
    <location>
        <position position="64"/>
    </location>
</feature>
<evidence type="ECO:0000259" key="2">
    <source>
        <dbReference type="PROSITE" id="PS50110"/>
    </source>
</evidence>
<reference evidence="4" key="1">
    <citation type="submission" date="2024-01" db="EMBL/GenBank/DDBJ databases">
        <title>Roseobacter fucihabitans sp. nov., isolated from the brown alga Fucus spiralis.</title>
        <authorList>
            <person name="Hahnke S."/>
            <person name="Berger M."/>
            <person name="Schlingloff A."/>
            <person name="Athale I."/>
            <person name="Neumann-Schaal M."/>
            <person name="Adenaya A."/>
            <person name="Poehlein A."/>
            <person name="Daniel R."/>
            <person name="Pertersen J."/>
            <person name="Brinkhoff T."/>
        </authorList>
    </citation>
    <scope>NUCLEOTIDE SEQUENCE [LARGE SCALE GENOMIC DNA]</scope>
    <source>
        <strain evidence="4">B14</strain>
    </source>
</reference>
<dbReference type="Gene3D" id="3.40.50.2300">
    <property type="match status" value="1"/>
</dbReference>
<evidence type="ECO:0000313" key="3">
    <source>
        <dbReference type="EMBL" id="WVX47810.1"/>
    </source>
</evidence>
<feature type="domain" description="Response regulatory" evidence="2">
    <location>
        <begin position="7"/>
        <end position="135"/>
    </location>
</feature>
<dbReference type="RefSeq" id="WP_338469230.1">
    <property type="nucleotide sequence ID" value="NZ_CP143423.1"/>
</dbReference>
<keyword evidence="1" id="KW-0597">Phosphoprotein</keyword>
<evidence type="ECO:0000313" key="4">
    <source>
        <dbReference type="Proteomes" id="UP001318682"/>
    </source>
</evidence>
<keyword evidence="3" id="KW-0378">Hydrolase</keyword>
<dbReference type="InterPro" id="IPR011006">
    <property type="entry name" value="CheY-like_superfamily"/>
</dbReference>
<protein>
    <submittedName>
        <fullName evidence="3">Protein-glutamate methylesterase/protein-glutamine glutaminase</fullName>
        <ecNumber evidence="3">3.5.1.44</ecNumber>
    </submittedName>
</protein>
<dbReference type="InterPro" id="IPR001789">
    <property type="entry name" value="Sig_transdc_resp-reg_receiver"/>
</dbReference>
<name>A0ABZ2BP81_9RHOB</name>
<dbReference type="SMART" id="SM00448">
    <property type="entry name" value="REC"/>
    <property type="match status" value="1"/>
</dbReference>
<dbReference type="PANTHER" id="PTHR44520">
    <property type="entry name" value="RESPONSE REGULATOR RCP1-RELATED"/>
    <property type="match status" value="1"/>
</dbReference>